<protein>
    <submittedName>
        <fullName evidence="1">Uncharacterized protein</fullName>
    </submittedName>
</protein>
<organism evidence="1">
    <name type="scientific">Arion vulgaris</name>
    <dbReference type="NCBI Taxonomy" id="1028688"/>
    <lineage>
        <taxon>Eukaryota</taxon>
        <taxon>Metazoa</taxon>
        <taxon>Spiralia</taxon>
        <taxon>Lophotrochozoa</taxon>
        <taxon>Mollusca</taxon>
        <taxon>Gastropoda</taxon>
        <taxon>Heterobranchia</taxon>
        <taxon>Euthyneura</taxon>
        <taxon>Panpulmonata</taxon>
        <taxon>Eupulmonata</taxon>
        <taxon>Stylommatophora</taxon>
        <taxon>Helicina</taxon>
        <taxon>Arionoidea</taxon>
        <taxon>Arionidae</taxon>
        <taxon>Arion</taxon>
    </lineage>
</organism>
<dbReference type="AlphaFoldDB" id="A0A0B6ZJ64"/>
<proteinExistence type="predicted"/>
<feature type="non-terminal residue" evidence="1">
    <location>
        <position position="50"/>
    </location>
</feature>
<reference evidence="1" key="1">
    <citation type="submission" date="2014-12" db="EMBL/GenBank/DDBJ databases">
        <title>Insight into the proteome of Arion vulgaris.</title>
        <authorList>
            <person name="Aradska J."/>
            <person name="Bulat T."/>
            <person name="Smidak R."/>
            <person name="Sarate P."/>
            <person name="Gangsoo J."/>
            <person name="Sialana F."/>
            <person name="Bilban M."/>
            <person name="Lubec G."/>
        </authorList>
    </citation>
    <scope>NUCLEOTIDE SEQUENCE</scope>
    <source>
        <tissue evidence="1">Skin</tissue>
    </source>
</reference>
<dbReference type="EMBL" id="HACG01021046">
    <property type="protein sequence ID" value="CEK67911.1"/>
    <property type="molecule type" value="Transcribed_RNA"/>
</dbReference>
<evidence type="ECO:0000313" key="1">
    <source>
        <dbReference type="EMBL" id="CEK67911.1"/>
    </source>
</evidence>
<accession>A0A0B6ZJ64</accession>
<name>A0A0B6ZJ64_9EUPU</name>
<gene>
    <name evidence="1" type="primary">ORF64384</name>
</gene>
<sequence length="50" mass="5684">MNLQNSSKIISNKCVLHSKTSIHLIFVTNMFINCKKAHKQIAYILLPVTV</sequence>